<keyword evidence="2" id="KW-0732">Signal</keyword>
<dbReference type="InterPro" id="IPR013766">
    <property type="entry name" value="Thioredoxin_domain"/>
</dbReference>
<organism evidence="8 9">
    <name type="scientific">Candidatus Colwellbacteria bacterium RIFCSPLOWO2_02_FULL_45_11</name>
    <dbReference type="NCBI Taxonomy" id="1797692"/>
    <lineage>
        <taxon>Bacteria</taxon>
        <taxon>Candidatus Colwelliibacteriota</taxon>
    </lineage>
</organism>
<keyword evidence="6" id="KW-0812">Transmembrane</keyword>
<gene>
    <name evidence="8" type="ORF">A3I33_01575</name>
</gene>
<dbReference type="Proteomes" id="UP000176544">
    <property type="component" value="Unassembled WGS sequence"/>
</dbReference>
<dbReference type="Pfam" id="PF13462">
    <property type="entry name" value="Thioredoxin_4"/>
    <property type="match status" value="1"/>
</dbReference>
<evidence type="ECO:0000259" key="7">
    <source>
        <dbReference type="PROSITE" id="PS51352"/>
    </source>
</evidence>
<dbReference type="InterPro" id="IPR036249">
    <property type="entry name" value="Thioredoxin-like_sf"/>
</dbReference>
<evidence type="ECO:0000313" key="9">
    <source>
        <dbReference type="Proteomes" id="UP000176544"/>
    </source>
</evidence>
<reference evidence="8 9" key="1">
    <citation type="journal article" date="2016" name="Nat. Commun.">
        <title>Thousands of microbial genomes shed light on interconnected biogeochemical processes in an aquifer system.</title>
        <authorList>
            <person name="Anantharaman K."/>
            <person name="Brown C.T."/>
            <person name="Hug L.A."/>
            <person name="Sharon I."/>
            <person name="Castelle C.J."/>
            <person name="Probst A.J."/>
            <person name="Thomas B.C."/>
            <person name="Singh A."/>
            <person name="Wilkins M.J."/>
            <person name="Karaoz U."/>
            <person name="Brodie E.L."/>
            <person name="Williams K.H."/>
            <person name="Hubbard S.S."/>
            <person name="Banfield J.F."/>
        </authorList>
    </citation>
    <scope>NUCLEOTIDE SEQUENCE [LARGE SCALE GENOMIC DNA]</scope>
</reference>
<comment type="caution">
    <text evidence="8">The sequence shown here is derived from an EMBL/GenBank/DDBJ whole genome shotgun (WGS) entry which is preliminary data.</text>
</comment>
<dbReference type="PANTHER" id="PTHR13887">
    <property type="entry name" value="GLUTATHIONE S-TRANSFERASE KAPPA"/>
    <property type="match status" value="1"/>
</dbReference>
<evidence type="ECO:0000256" key="3">
    <source>
        <dbReference type="ARBA" id="ARBA00023002"/>
    </source>
</evidence>
<dbReference type="GO" id="GO:0016491">
    <property type="term" value="F:oxidoreductase activity"/>
    <property type="evidence" value="ECO:0007669"/>
    <property type="project" value="UniProtKB-KW"/>
</dbReference>
<keyword evidence="5" id="KW-0676">Redox-active center</keyword>
<dbReference type="SUPFAM" id="SSF52833">
    <property type="entry name" value="Thioredoxin-like"/>
    <property type="match status" value="1"/>
</dbReference>
<proteinExistence type="inferred from homology"/>
<comment type="similarity">
    <text evidence="1">Belongs to the thioredoxin family. DsbA subfamily.</text>
</comment>
<evidence type="ECO:0000256" key="6">
    <source>
        <dbReference type="SAM" id="Phobius"/>
    </source>
</evidence>
<dbReference type="EMBL" id="MHJA01000022">
    <property type="protein sequence ID" value="OGY60869.1"/>
    <property type="molecule type" value="Genomic_DNA"/>
</dbReference>
<dbReference type="InterPro" id="IPR012336">
    <property type="entry name" value="Thioredoxin-like_fold"/>
</dbReference>
<evidence type="ECO:0000313" key="8">
    <source>
        <dbReference type="EMBL" id="OGY60869.1"/>
    </source>
</evidence>
<dbReference type="PROSITE" id="PS51352">
    <property type="entry name" value="THIOREDOXIN_2"/>
    <property type="match status" value="1"/>
</dbReference>
<evidence type="ECO:0000256" key="4">
    <source>
        <dbReference type="ARBA" id="ARBA00023157"/>
    </source>
</evidence>
<sequence length="248" mass="26729">MEETTKATKKNFQFLGNSPSYLGTSILVSALVISGTLIYVFGPSTGGSNGTGFAPTDNEGAVLPDVVRGGAPEVGDAPFLGDEDAPVTIVEYSDFQCPFCAKFFNESLPRVIAEYVNTGKARFVYKDFPLSSIHPQAQKAAEAARCVRDQLGNNEYWRMHDRIFDGQDLLGVSSFKQWAREIGVNGSEFDGCLDSDKYASAVATDIEEGIALGVTGTPTFFINGTRIVGAVPYEQIRAVIEQELADAN</sequence>
<keyword evidence="4" id="KW-1015">Disulfide bond</keyword>
<evidence type="ECO:0000256" key="2">
    <source>
        <dbReference type="ARBA" id="ARBA00022729"/>
    </source>
</evidence>
<evidence type="ECO:0000256" key="1">
    <source>
        <dbReference type="ARBA" id="ARBA00005791"/>
    </source>
</evidence>
<keyword evidence="6" id="KW-1133">Transmembrane helix</keyword>
<protein>
    <recommendedName>
        <fullName evidence="7">Thioredoxin domain-containing protein</fullName>
    </recommendedName>
</protein>
<feature type="transmembrane region" description="Helical" evidence="6">
    <location>
        <begin position="21"/>
        <end position="41"/>
    </location>
</feature>
<dbReference type="PANTHER" id="PTHR13887:SF14">
    <property type="entry name" value="DISULFIDE BOND FORMATION PROTEIN D"/>
    <property type="match status" value="1"/>
</dbReference>
<keyword evidence="6" id="KW-0472">Membrane</keyword>
<keyword evidence="3" id="KW-0560">Oxidoreductase</keyword>
<dbReference type="STRING" id="1797692.A3I33_01575"/>
<dbReference type="AlphaFoldDB" id="A0A1G1Z8W2"/>
<feature type="domain" description="Thioredoxin" evidence="7">
    <location>
        <begin position="44"/>
        <end position="245"/>
    </location>
</feature>
<evidence type="ECO:0000256" key="5">
    <source>
        <dbReference type="ARBA" id="ARBA00023284"/>
    </source>
</evidence>
<accession>A0A1G1Z8W2</accession>
<name>A0A1G1Z8W2_9BACT</name>
<dbReference type="Gene3D" id="3.40.30.10">
    <property type="entry name" value="Glutaredoxin"/>
    <property type="match status" value="1"/>
</dbReference>